<evidence type="ECO:0000256" key="4">
    <source>
        <dbReference type="ARBA" id="ARBA00022989"/>
    </source>
</evidence>
<feature type="transmembrane region" description="Helical" evidence="6">
    <location>
        <begin position="69"/>
        <end position="88"/>
    </location>
</feature>
<comment type="caution">
    <text evidence="8">The sequence shown here is derived from an EMBL/GenBank/DDBJ whole genome shotgun (WGS) entry which is preliminary data.</text>
</comment>
<dbReference type="EMBL" id="MWQN01000001">
    <property type="protein sequence ID" value="OPC81087.1"/>
    <property type="molecule type" value="Genomic_DNA"/>
</dbReference>
<keyword evidence="4 6" id="KW-1133">Transmembrane helix</keyword>
<keyword evidence="9" id="KW-1185">Reference proteome</keyword>
<dbReference type="AlphaFoldDB" id="A0A1T3NW77"/>
<evidence type="ECO:0000256" key="1">
    <source>
        <dbReference type="ARBA" id="ARBA00004651"/>
    </source>
</evidence>
<evidence type="ECO:0000313" key="9">
    <source>
        <dbReference type="Proteomes" id="UP000190037"/>
    </source>
</evidence>
<feature type="domain" description="DUF3817" evidence="7">
    <location>
        <begin position="6"/>
        <end position="92"/>
    </location>
</feature>
<evidence type="ECO:0000256" key="6">
    <source>
        <dbReference type="SAM" id="Phobius"/>
    </source>
</evidence>
<evidence type="ECO:0000256" key="5">
    <source>
        <dbReference type="ARBA" id="ARBA00023136"/>
    </source>
</evidence>
<keyword evidence="5 6" id="KW-0472">Membrane</keyword>
<evidence type="ECO:0000259" key="7">
    <source>
        <dbReference type="Pfam" id="PF12823"/>
    </source>
</evidence>
<dbReference type="NCBIfam" id="TIGR03954">
    <property type="entry name" value="integ_memb_HG"/>
    <property type="match status" value="1"/>
</dbReference>
<dbReference type="RefSeq" id="WP_078975393.1">
    <property type="nucleotide sequence ID" value="NZ_MWQN01000001.1"/>
</dbReference>
<dbReference type="eggNOG" id="ENOG50330UF">
    <property type="taxonomic scope" value="Bacteria"/>
</dbReference>
<feature type="transmembrane region" description="Helical" evidence="6">
    <location>
        <begin position="39"/>
        <end position="57"/>
    </location>
</feature>
<feature type="transmembrane region" description="Helical" evidence="6">
    <location>
        <begin position="12"/>
        <end position="33"/>
    </location>
</feature>
<name>A0A1T3NW77_9ACTN</name>
<dbReference type="GO" id="GO:0005886">
    <property type="term" value="C:plasma membrane"/>
    <property type="evidence" value="ECO:0007669"/>
    <property type="project" value="UniProtKB-SubCell"/>
</dbReference>
<reference evidence="8 9" key="1">
    <citation type="submission" date="2017-03" db="EMBL/GenBank/DDBJ databases">
        <title>Draft genome sequence of Streptomyces scabrisporus NF3, endophyte isolated from Amphipterygium adstringens.</title>
        <authorList>
            <person name="Vazquez M."/>
            <person name="Ceapa C.D."/>
            <person name="Rodriguez Luna D."/>
            <person name="Sanchez Esquivel S."/>
        </authorList>
    </citation>
    <scope>NUCLEOTIDE SEQUENCE [LARGE SCALE GENOMIC DNA]</scope>
    <source>
        <strain evidence="8 9">NF3</strain>
    </source>
</reference>
<evidence type="ECO:0000256" key="3">
    <source>
        <dbReference type="ARBA" id="ARBA00022692"/>
    </source>
</evidence>
<protein>
    <recommendedName>
        <fullName evidence="7">DUF3817 domain-containing protein</fullName>
    </recommendedName>
</protein>
<proteinExistence type="predicted"/>
<evidence type="ECO:0000313" key="8">
    <source>
        <dbReference type="EMBL" id="OPC81087.1"/>
    </source>
</evidence>
<dbReference type="STRING" id="159449.B4N89_09095"/>
<evidence type="ECO:0000256" key="2">
    <source>
        <dbReference type="ARBA" id="ARBA00022475"/>
    </source>
</evidence>
<comment type="subcellular location">
    <subcellularLocation>
        <location evidence="1">Cell membrane</location>
        <topology evidence="1">Multi-pass membrane protein</topology>
    </subcellularLocation>
</comment>
<dbReference type="PANTHER" id="PTHR40077:SF2">
    <property type="entry name" value="MEMBRANE PROTEIN"/>
    <property type="match status" value="1"/>
</dbReference>
<sequence length="108" mass="12096">MKPAVLTRYRVMAWITGCMLLVLCLCMVLKYGFDTGEKATLYVSQAHGLFYMIYLVVTFDLSSKMKWKFERMLLMMLAGTVPLASFFAERKAVEAVHERGLATAAAGA</sequence>
<keyword evidence="2" id="KW-1003">Cell membrane</keyword>
<dbReference type="PANTHER" id="PTHR40077">
    <property type="entry name" value="MEMBRANE PROTEIN-RELATED"/>
    <property type="match status" value="1"/>
</dbReference>
<dbReference type="Pfam" id="PF12823">
    <property type="entry name" value="DUF3817"/>
    <property type="match status" value="1"/>
</dbReference>
<organism evidence="8 9">
    <name type="scientific">Embleya scabrispora</name>
    <dbReference type="NCBI Taxonomy" id="159449"/>
    <lineage>
        <taxon>Bacteria</taxon>
        <taxon>Bacillati</taxon>
        <taxon>Actinomycetota</taxon>
        <taxon>Actinomycetes</taxon>
        <taxon>Kitasatosporales</taxon>
        <taxon>Streptomycetaceae</taxon>
        <taxon>Embleya</taxon>
    </lineage>
</organism>
<dbReference type="InterPro" id="IPR023845">
    <property type="entry name" value="DUF3817_TM"/>
</dbReference>
<gene>
    <name evidence="8" type="ORF">B4N89_09095</name>
</gene>
<keyword evidence="3 6" id="KW-0812">Transmembrane</keyword>
<accession>A0A1T3NW77</accession>
<dbReference type="OrthoDB" id="9342687at2"/>
<dbReference type="Proteomes" id="UP000190037">
    <property type="component" value="Unassembled WGS sequence"/>
</dbReference>